<dbReference type="AlphaFoldDB" id="A0AAV0Z6W5"/>
<gene>
    <name evidence="1" type="ORF">VFH_I101040</name>
</gene>
<keyword evidence="2" id="KW-1185">Reference proteome</keyword>
<evidence type="ECO:0000313" key="2">
    <source>
        <dbReference type="Proteomes" id="UP001157006"/>
    </source>
</evidence>
<sequence>QFIWRLYLGLDHEPNPEDAAIWTAKTAIIWFNITELHHNDRVKMQEIRCDPTSLSPWHLKRVDTQWGVNNWKDFVPKWYKMWRMRNQYVLQFSVFLNQNSMRHTNQYIDWYISVANPEIHVSHPRYLIDPRTR</sequence>
<proteinExistence type="predicted"/>
<name>A0AAV0Z6W5_VICFA</name>
<dbReference type="Proteomes" id="UP001157006">
    <property type="component" value="Chromosome 1S"/>
</dbReference>
<dbReference type="EMBL" id="OX451735">
    <property type="protein sequence ID" value="CAI8593631.1"/>
    <property type="molecule type" value="Genomic_DNA"/>
</dbReference>
<organism evidence="1 2">
    <name type="scientific">Vicia faba</name>
    <name type="common">Broad bean</name>
    <name type="synonym">Faba vulgaris</name>
    <dbReference type="NCBI Taxonomy" id="3906"/>
    <lineage>
        <taxon>Eukaryota</taxon>
        <taxon>Viridiplantae</taxon>
        <taxon>Streptophyta</taxon>
        <taxon>Embryophyta</taxon>
        <taxon>Tracheophyta</taxon>
        <taxon>Spermatophyta</taxon>
        <taxon>Magnoliopsida</taxon>
        <taxon>eudicotyledons</taxon>
        <taxon>Gunneridae</taxon>
        <taxon>Pentapetalae</taxon>
        <taxon>rosids</taxon>
        <taxon>fabids</taxon>
        <taxon>Fabales</taxon>
        <taxon>Fabaceae</taxon>
        <taxon>Papilionoideae</taxon>
        <taxon>50 kb inversion clade</taxon>
        <taxon>NPAAA clade</taxon>
        <taxon>Hologalegina</taxon>
        <taxon>IRL clade</taxon>
        <taxon>Fabeae</taxon>
        <taxon>Vicia</taxon>
    </lineage>
</organism>
<reference evidence="1 2" key="1">
    <citation type="submission" date="2023-01" db="EMBL/GenBank/DDBJ databases">
        <authorList>
            <person name="Kreplak J."/>
        </authorList>
    </citation>
    <scope>NUCLEOTIDE SEQUENCE [LARGE SCALE GENOMIC DNA]</scope>
</reference>
<accession>A0AAV0Z6W5</accession>
<evidence type="ECO:0000313" key="1">
    <source>
        <dbReference type="EMBL" id="CAI8593631.1"/>
    </source>
</evidence>
<feature type="non-terminal residue" evidence="1">
    <location>
        <position position="1"/>
    </location>
</feature>
<evidence type="ECO:0008006" key="3">
    <source>
        <dbReference type="Google" id="ProtNLM"/>
    </source>
</evidence>
<protein>
    <recommendedName>
        <fullName evidence="3">Aminotransferase-like plant mobile domain-containing protein</fullName>
    </recommendedName>
</protein>